<dbReference type="CDD" id="cd06502">
    <property type="entry name" value="TA_like"/>
    <property type="match status" value="1"/>
</dbReference>
<dbReference type="AlphaFoldDB" id="A0A9P9FE58"/>
<comment type="caution">
    <text evidence="6">The sequence shown here is derived from an EMBL/GenBank/DDBJ whole genome shotgun (WGS) entry which is preliminary data.</text>
</comment>
<comment type="cofactor">
    <cofactor evidence="1">
        <name>pyridoxal 5'-phosphate</name>
        <dbReference type="ChEBI" id="CHEBI:597326"/>
    </cofactor>
</comment>
<gene>
    <name evidence="6" type="ORF">B0J13DRAFT_114970</name>
</gene>
<dbReference type="Gene3D" id="3.90.1150.10">
    <property type="entry name" value="Aspartate Aminotransferase, domain 1"/>
    <property type="match status" value="1"/>
</dbReference>
<dbReference type="GO" id="GO:0006567">
    <property type="term" value="P:L-threonine catabolic process"/>
    <property type="evidence" value="ECO:0007669"/>
    <property type="project" value="TreeGrafter"/>
</dbReference>
<evidence type="ECO:0000256" key="4">
    <source>
        <dbReference type="ARBA" id="ARBA00023239"/>
    </source>
</evidence>
<dbReference type="GO" id="GO:0016740">
    <property type="term" value="F:transferase activity"/>
    <property type="evidence" value="ECO:0007669"/>
    <property type="project" value="UniProtKB-KW"/>
</dbReference>
<dbReference type="FunFam" id="3.40.640.10:FF:000030">
    <property type="entry name" value="Low-specificity L-threonine aldolase"/>
    <property type="match status" value="1"/>
</dbReference>
<dbReference type="NCBIfam" id="NF041359">
    <property type="entry name" value="GntG_guanitoxin"/>
    <property type="match status" value="1"/>
</dbReference>
<dbReference type="Pfam" id="PF01212">
    <property type="entry name" value="Beta_elim_lyase"/>
    <property type="match status" value="1"/>
</dbReference>
<sequence length="449" mass="48471">MTRPILLVNYSRHFASSSSRSLPKFSRALQARGCLRPSVTAPRLALPLTSLSRRGFTCSTAAMSPAANVPEGSHNAWIGSKGPAAFDLRSDVVTTPTPAMLEAVQSCSLFDDVFQEDVATNELEAYLAQRTGKEAGLFVLSGTMGNQLAMRSLLTQPPHSVICDYRAHLYTSEAGGLATLSGGQITPVVPKNGRFLTLEDVMASTTLDDDVHGCPTRVISLENTLHGMVTPLSEVKRISEFAREHGIKMHCDGARLWEAVVSGAGSLSDFCSHFDTISLCLSKGLGAPVGSVLVGPKDTLKHARWVRKSIGGGLRQTGVVTSAGRVAVEQTFGSSPTGSDGLLKQSHEMARKVEELWKSMGGKMAEPTETNMCWLDLEAAGCSQKRLIEYGAEVGLKFMCNRLVTHYQVAQNEDEVLRRLRVAFEKILTSGEDLNANQKVGKSSVYRPE</sequence>
<accession>A0A9P9FE58</accession>
<dbReference type="GO" id="GO:0005829">
    <property type="term" value="C:cytosol"/>
    <property type="evidence" value="ECO:0007669"/>
    <property type="project" value="TreeGrafter"/>
</dbReference>
<dbReference type="EMBL" id="JAGMUU010000002">
    <property type="protein sequence ID" value="KAH7159853.1"/>
    <property type="molecule type" value="Genomic_DNA"/>
</dbReference>
<dbReference type="GO" id="GO:0006545">
    <property type="term" value="P:glycine biosynthetic process"/>
    <property type="evidence" value="ECO:0007669"/>
    <property type="project" value="TreeGrafter"/>
</dbReference>
<dbReference type="InterPro" id="IPR015424">
    <property type="entry name" value="PyrdxlP-dep_Trfase"/>
</dbReference>
<dbReference type="InterPro" id="IPR001597">
    <property type="entry name" value="ArAA_b-elim_lyase/Thr_aldolase"/>
</dbReference>
<dbReference type="GO" id="GO:0008732">
    <property type="term" value="F:L-allo-threonine aldolase activity"/>
    <property type="evidence" value="ECO:0007669"/>
    <property type="project" value="TreeGrafter"/>
</dbReference>
<evidence type="ECO:0000313" key="6">
    <source>
        <dbReference type="EMBL" id="KAH7159853.1"/>
    </source>
</evidence>
<comment type="similarity">
    <text evidence="2">Belongs to the threonine aldolase family.</text>
</comment>
<organism evidence="6 7">
    <name type="scientific">Dactylonectria estremocensis</name>
    <dbReference type="NCBI Taxonomy" id="1079267"/>
    <lineage>
        <taxon>Eukaryota</taxon>
        <taxon>Fungi</taxon>
        <taxon>Dikarya</taxon>
        <taxon>Ascomycota</taxon>
        <taxon>Pezizomycotina</taxon>
        <taxon>Sordariomycetes</taxon>
        <taxon>Hypocreomycetidae</taxon>
        <taxon>Hypocreales</taxon>
        <taxon>Nectriaceae</taxon>
        <taxon>Dactylonectria</taxon>
    </lineage>
</organism>
<dbReference type="PANTHER" id="PTHR48097:SF9">
    <property type="entry name" value="L-THREONINE ALDOLASE"/>
    <property type="match status" value="1"/>
</dbReference>
<keyword evidence="7" id="KW-1185">Reference proteome</keyword>
<keyword evidence="6" id="KW-0808">Transferase</keyword>
<keyword evidence="4" id="KW-0456">Lyase</keyword>
<dbReference type="InterPro" id="IPR015422">
    <property type="entry name" value="PyrdxlP-dep_Trfase_small"/>
</dbReference>
<protein>
    <submittedName>
        <fullName evidence="6">Pyridoxal phosphate-dependent transferase</fullName>
    </submittedName>
</protein>
<evidence type="ECO:0000256" key="2">
    <source>
        <dbReference type="ARBA" id="ARBA00006966"/>
    </source>
</evidence>
<dbReference type="Gene3D" id="3.40.640.10">
    <property type="entry name" value="Type I PLP-dependent aspartate aminotransferase-like (Major domain)"/>
    <property type="match status" value="1"/>
</dbReference>
<dbReference type="InterPro" id="IPR015421">
    <property type="entry name" value="PyrdxlP-dep_Trfase_major"/>
</dbReference>
<evidence type="ECO:0000256" key="3">
    <source>
        <dbReference type="ARBA" id="ARBA00022898"/>
    </source>
</evidence>
<feature type="domain" description="Aromatic amino acid beta-eliminating lyase/threonine aldolase" evidence="5">
    <location>
        <begin position="87"/>
        <end position="378"/>
    </location>
</feature>
<evidence type="ECO:0000313" key="7">
    <source>
        <dbReference type="Proteomes" id="UP000717696"/>
    </source>
</evidence>
<dbReference type="Proteomes" id="UP000717696">
    <property type="component" value="Unassembled WGS sequence"/>
</dbReference>
<evidence type="ECO:0000259" key="5">
    <source>
        <dbReference type="Pfam" id="PF01212"/>
    </source>
</evidence>
<proteinExistence type="inferred from homology"/>
<dbReference type="InterPro" id="IPR023603">
    <property type="entry name" value="Low_specificity_L-TA-like"/>
</dbReference>
<dbReference type="SUPFAM" id="SSF53383">
    <property type="entry name" value="PLP-dependent transferases"/>
    <property type="match status" value="1"/>
</dbReference>
<dbReference type="PANTHER" id="PTHR48097">
    <property type="entry name" value="L-THREONINE ALDOLASE-RELATED"/>
    <property type="match status" value="1"/>
</dbReference>
<name>A0A9P9FE58_9HYPO</name>
<reference evidence="6" key="1">
    <citation type="journal article" date="2021" name="Nat. Commun.">
        <title>Genetic determinants of endophytism in the Arabidopsis root mycobiome.</title>
        <authorList>
            <person name="Mesny F."/>
            <person name="Miyauchi S."/>
            <person name="Thiergart T."/>
            <person name="Pickel B."/>
            <person name="Atanasova L."/>
            <person name="Karlsson M."/>
            <person name="Huettel B."/>
            <person name="Barry K.W."/>
            <person name="Haridas S."/>
            <person name="Chen C."/>
            <person name="Bauer D."/>
            <person name="Andreopoulos W."/>
            <person name="Pangilinan J."/>
            <person name="LaButti K."/>
            <person name="Riley R."/>
            <person name="Lipzen A."/>
            <person name="Clum A."/>
            <person name="Drula E."/>
            <person name="Henrissat B."/>
            <person name="Kohler A."/>
            <person name="Grigoriev I.V."/>
            <person name="Martin F.M."/>
            <person name="Hacquard S."/>
        </authorList>
    </citation>
    <scope>NUCLEOTIDE SEQUENCE</scope>
    <source>
        <strain evidence="6">MPI-CAGE-AT-0021</strain>
    </source>
</reference>
<keyword evidence="3" id="KW-0663">Pyridoxal phosphate</keyword>
<evidence type="ECO:0000256" key="1">
    <source>
        <dbReference type="ARBA" id="ARBA00001933"/>
    </source>
</evidence>
<dbReference type="OrthoDB" id="10261951at2759"/>